<organism evidence="3 4">
    <name type="scientific">Microbacterium natoriense</name>
    <dbReference type="NCBI Taxonomy" id="284570"/>
    <lineage>
        <taxon>Bacteria</taxon>
        <taxon>Bacillati</taxon>
        <taxon>Actinomycetota</taxon>
        <taxon>Actinomycetes</taxon>
        <taxon>Micrococcales</taxon>
        <taxon>Microbacteriaceae</taxon>
        <taxon>Microbacterium</taxon>
    </lineage>
</organism>
<reference evidence="3 4" key="1">
    <citation type="submission" date="2023-07" db="EMBL/GenBank/DDBJ databases">
        <title>Comparative genomics of wheat-associated soil bacteria to identify genetic determinants of phenazine resistance.</title>
        <authorList>
            <person name="Mouncey N."/>
        </authorList>
    </citation>
    <scope>NUCLEOTIDE SEQUENCE [LARGE SCALE GENOMIC DNA]</scope>
    <source>
        <strain evidence="3 4">W4I9-1</strain>
    </source>
</reference>
<feature type="compositionally biased region" description="Low complexity" evidence="1">
    <location>
        <begin position="28"/>
        <end position="41"/>
    </location>
</feature>
<dbReference type="EMBL" id="JAUSXV010000001">
    <property type="protein sequence ID" value="MDQ0648905.1"/>
    <property type="molecule type" value="Genomic_DNA"/>
</dbReference>
<feature type="domain" description="SseB protein N-terminal" evidence="2">
    <location>
        <begin position="75"/>
        <end position="196"/>
    </location>
</feature>
<accession>A0AAW8F1M0</accession>
<comment type="caution">
    <text evidence="3">The sequence shown here is derived from an EMBL/GenBank/DDBJ whole genome shotgun (WGS) entry which is preliminary data.</text>
</comment>
<evidence type="ECO:0000313" key="3">
    <source>
        <dbReference type="EMBL" id="MDQ0648905.1"/>
    </source>
</evidence>
<name>A0AAW8F1M0_9MICO</name>
<gene>
    <name evidence="3" type="ORF">QFZ53_003101</name>
</gene>
<evidence type="ECO:0000256" key="1">
    <source>
        <dbReference type="SAM" id="MobiDB-lite"/>
    </source>
</evidence>
<evidence type="ECO:0000313" key="4">
    <source>
        <dbReference type="Proteomes" id="UP001244427"/>
    </source>
</evidence>
<protein>
    <recommendedName>
        <fullName evidence="2">SseB protein N-terminal domain-containing protein</fullName>
    </recommendedName>
</protein>
<dbReference type="AlphaFoldDB" id="A0AAW8F1M0"/>
<dbReference type="InterPro" id="IPR009839">
    <property type="entry name" value="SseB_N"/>
</dbReference>
<dbReference type="RefSeq" id="WP_307298025.1">
    <property type="nucleotide sequence ID" value="NZ_JAUSXV010000001.1"/>
</dbReference>
<dbReference type="Proteomes" id="UP001244427">
    <property type="component" value="Unassembled WGS sequence"/>
</dbReference>
<proteinExistence type="predicted"/>
<dbReference type="Pfam" id="PF07179">
    <property type="entry name" value="SseB"/>
    <property type="match status" value="1"/>
</dbReference>
<feature type="region of interest" description="Disordered" evidence="1">
    <location>
        <begin position="1"/>
        <end position="70"/>
    </location>
</feature>
<keyword evidence="4" id="KW-1185">Reference proteome</keyword>
<evidence type="ECO:0000259" key="2">
    <source>
        <dbReference type="Pfam" id="PF07179"/>
    </source>
</evidence>
<sequence length="292" mass="30350">MSQETDPLSCGPESHGHGIPAGQGGAGDSAPPGGAGDSAPPGGAGDSAGVPWEGRSFESNPHAGDDGSADPALLDALLRFRSGEGSQAEVVDAFRSARVLIPLVAEKGDEGVGPTGLVVDKTQELSIVTVAAPDGRRVQPVFSSVQAMQRWDATARPIPVEAVRAALAASAEDTDLIVLDPTSETEFVLRRPAVWAVAQGQTWEPSFLSPEVFQALQASVAHELAVIDVAVDAGDPDARLRGPELVVILELVDGLEKDVLDAVLQRLAQRWAADDRIAVLADSLTVKLRRSA</sequence>